<feature type="transmembrane region" description="Helical" evidence="3">
    <location>
        <begin position="507"/>
        <end position="524"/>
    </location>
</feature>
<dbReference type="InParanoid" id="A0A0H2RU52"/>
<dbReference type="PANTHER" id="PTHR31082:SF4">
    <property type="entry name" value="PHEROMONE-REGULATED MEMBRANE PROTEIN 10"/>
    <property type="match status" value="1"/>
</dbReference>
<accession>A0A0H2RU52</accession>
<gene>
    <name evidence="5" type="ORF">SCHPADRAFT_982150</name>
</gene>
<sequence>MTTDGTGVPSHSSTQGALGDTHISRSNYLDRSEGCSEDWSQQELYGFSGSKGSLNHYSSEKASGKARASMNIQDFESQQIRQRPTLSKRINSVFHGQGIPMKPPSEAKIPETVGSLVVSAGLGAAAFAHPLFTTVRPMVVSGKVEHFRSKLQQNQTSSPSLLQKGLEALAGTVFPPLSKKKLQDEIRHNMHKINHREKPGTLKESTEYLVHLTRALMRFGSPTHRLQAHVEQAGKKLGLNVTCVFLAIASFVHIEIPDSTDYELRFIKQYSGLDLDRSLETHEIYLKVYNDIWSPEEGRKRLATLLNQKPRYNWWKTSLWQALTSALICSFGFNGSFVDALCAAPMGALCTALGEIPNNELYVNIYEVIASMILAFFAACLASTKVLCYNSILVSSVVWLLPGFIITLGTLEISTTQNMFTGAVRLVYAVVYSLTLSLAIAIGTNLFTVMNSSVNSEIADYTCASVHDVNGPWWQMPISPWMQFITLPVCSWAFSARMQLAISEKEAYVSSVFATISWLSSYFLGKYLPYQPYLNAVIESFIVGFLANMYEKYFGGSAFSVMVVPIFFLVPSALRVSEGGLFISVAEEIEGMQPTSYCSFFAVTAQTTANMASSPTTTISSTILLNEAAAAFFRTENDASSI</sequence>
<dbReference type="Proteomes" id="UP000053477">
    <property type="component" value="Unassembled WGS sequence"/>
</dbReference>
<keyword evidence="6" id="KW-1185">Reference proteome</keyword>
<protein>
    <recommendedName>
        <fullName evidence="4">Threonine/serine exporter-like N-terminal domain-containing protein</fullName>
    </recommendedName>
</protein>
<feature type="compositionally biased region" description="Polar residues" evidence="2">
    <location>
        <begin position="1"/>
        <end position="16"/>
    </location>
</feature>
<keyword evidence="3" id="KW-0472">Membrane</keyword>
<reference evidence="5 6" key="1">
    <citation type="submission" date="2015-04" db="EMBL/GenBank/DDBJ databases">
        <title>Complete genome sequence of Schizopora paradoxa KUC8140, a cosmopolitan wood degrader in East Asia.</title>
        <authorList>
            <consortium name="DOE Joint Genome Institute"/>
            <person name="Min B."/>
            <person name="Park H."/>
            <person name="Jang Y."/>
            <person name="Kim J.-J."/>
            <person name="Kim K.H."/>
            <person name="Pangilinan J."/>
            <person name="Lipzen A."/>
            <person name="Riley R."/>
            <person name="Grigoriev I.V."/>
            <person name="Spatafora J.W."/>
            <person name="Choi I.-G."/>
        </authorList>
    </citation>
    <scope>NUCLEOTIDE SEQUENCE [LARGE SCALE GENOMIC DNA]</scope>
    <source>
        <strain evidence="5 6">KUC8140</strain>
    </source>
</reference>
<name>A0A0H2RU52_9AGAM</name>
<dbReference type="InterPro" id="IPR010619">
    <property type="entry name" value="ThrE-like_N"/>
</dbReference>
<dbReference type="EMBL" id="KQ086094">
    <property type="protein sequence ID" value="KLO08366.1"/>
    <property type="molecule type" value="Genomic_DNA"/>
</dbReference>
<feature type="transmembrane region" description="Helical" evidence="3">
    <location>
        <begin position="554"/>
        <end position="574"/>
    </location>
</feature>
<feature type="transmembrane region" description="Helical" evidence="3">
    <location>
        <begin position="365"/>
        <end position="386"/>
    </location>
</feature>
<keyword evidence="3" id="KW-0812">Transmembrane</keyword>
<keyword evidence="3" id="KW-1133">Transmembrane helix</keyword>
<organism evidence="5 6">
    <name type="scientific">Schizopora paradoxa</name>
    <dbReference type="NCBI Taxonomy" id="27342"/>
    <lineage>
        <taxon>Eukaryota</taxon>
        <taxon>Fungi</taxon>
        <taxon>Dikarya</taxon>
        <taxon>Basidiomycota</taxon>
        <taxon>Agaricomycotina</taxon>
        <taxon>Agaricomycetes</taxon>
        <taxon>Hymenochaetales</taxon>
        <taxon>Schizoporaceae</taxon>
        <taxon>Schizopora</taxon>
    </lineage>
</organism>
<evidence type="ECO:0000256" key="1">
    <source>
        <dbReference type="ARBA" id="ARBA00034125"/>
    </source>
</evidence>
<feature type="transmembrane region" description="Helical" evidence="3">
    <location>
        <begin position="392"/>
        <end position="414"/>
    </location>
</feature>
<evidence type="ECO:0000313" key="6">
    <source>
        <dbReference type="Proteomes" id="UP000053477"/>
    </source>
</evidence>
<feature type="transmembrane region" description="Helical" evidence="3">
    <location>
        <begin position="426"/>
        <end position="447"/>
    </location>
</feature>
<dbReference type="Pfam" id="PF06738">
    <property type="entry name" value="ThrE"/>
    <property type="match status" value="1"/>
</dbReference>
<dbReference type="PANTHER" id="PTHR31082">
    <property type="entry name" value="PHEROMONE-REGULATED MEMBRANE PROTEIN 10"/>
    <property type="match status" value="1"/>
</dbReference>
<dbReference type="AlphaFoldDB" id="A0A0H2RU52"/>
<feature type="region of interest" description="Disordered" evidence="2">
    <location>
        <begin position="1"/>
        <end position="34"/>
    </location>
</feature>
<evidence type="ECO:0000256" key="2">
    <source>
        <dbReference type="SAM" id="MobiDB-lite"/>
    </source>
</evidence>
<feature type="domain" description="Threonine/serine exporter-like N-terminal" evidence="4">
    <location>
        <begin position="208"/>
        <end position="446"/>
    </location>
</feature>
<dbReference type="GO" id="GO:0022857">
    <property type="term" value="F:transmembrane transporter activity"/>
    <property type="evidence" value="ECO:0007669"/>
    <property type="project" value="InterPro"/>
</dbReference>
<dbReference type="STRING" id="27342.A0A0H2RU52"/>
<evidence type="ECO:0000313" key="5">
    <source>
        <dbReference type="EMBL" id="KLO08366.1"/>
    </source>
</evidence>
<evidence type="ECO:0000256" key="3">
    <source>
        <dbReference type="SAM" id="Phobius"/>
    </source>
</evidence>
<dbReference type="InterPro" id="IPR051361">
    <property type="entry name" value="ThrE/Ser_Exporter"/>
</dbReference>
<proteinExistence type="inferred from homology"/>
<evidence type="ECO:0000259" key="4">
    <source>
        <dbReference type="Pfam" id="PF06738"/>
    </source>
</evidence>
<comment type="similarity">
    <text evidence="1">Belongs to the ThrE exporter (TC 2.A.79) family.</text>
</comment>
<dbReference type="OrthoDB" id="413008at2759"/>